<dbReference type="AlphaFoldDB" id="A0A7R9IYB7"/>
<name>A0A7R9IYB7_TIMCA</name>
<dbReference type="EMBL" id="OE179476">
    <property type="protein sequence ID" value="CAD7568912.1"/>
    <property type="molecule type" value="Genomic_DNA"/>
</dbReference>
<proteinExistence type="predicted"/>
<accession>A0A7R9IYB7</accession>
<reference evidence="1" key="1">
    <citation type="submission" date="2020-11" db="EMBL/GenBank/DDBJ databases">
        <authorList>
            <person name="Tran Van P."/>
        </authorList>
    </citation>
    <scope>NUCLEOTIDE SEQUENCE</scope>
</reference>
<organism evidence="1">
    <name type="scientific">Timema californicum</name>
    <name type="common">California timema</name>
    <name type="synonym">Walking stick</name>
    <dbReference type="NCBI Taxonomy" id="61474"/>
    <lineage>
        <taxon>Eukaryota</taxon>
        <taxon>Metazoa</taxon>
        <taxon>Ecdysozoa</taxon>
        <taxon>Arthropoda</taxon>
        <taxon>Hexapoda</taxon>
        <taxon>Insecta</taxon>
        <taxon>Pterygota</taxon>
        <taxon>Neoptera</taxon>
        <taxon>Polyneoptera</taxon>
        <taxon>Phasmatodea</taxon>
        <taxon>Timematodea</taxon>
        <taxon>Timematoidea</taxon>
        <taxon>Timematidae</taxon>
        <taxon>Timema</taxon>
    </lineage>
</organism>
<sequence length="146" mass="16570">MIKAKLETKALKAKRPGFTDDRYNETSYYIENERSYKETIAASSNKTSMWMEKVIREGLFPALLKSPGARRSDTSLQLVARLSTELRVLGPGLDYLQDKNGALGQTVGVSLFIGVLIRRLGVVPVLEWSHTIKSCAYKLIRFRKFR</sequence>
<protein>
    <submittedName>
        <fullName evidence="1">(California timema) hypothetical protein</fullName>
    </submittedName>
</protein>
<gene>
    <name evidence="1" type="ORF">TCMB3V08_LOCUS1664</name>
</gene>
<evidence type="ECO:0000313" key="1">
    <source>
        <dbReference type="EMBL" id="CAD7568912.1"/>
    </source>
</evidence>